<evidence type="ECO:0000256" key="2">
    <source>
        <dbReference type="ARBA" id="ARBA00022448"/>
    </source>
</evidence>
<evidence type="ECO:0000313" key="13">
    <source>
        <dbReference type="EMBL" id="MCW3805397.1"/>
    </source>
</evidence>
<organism evidence="13 14">
    <name type="scientific">Plebeiibacterium marinum</name>
    <dbReference type="NCBI Taxonomy" id="2992111"/>
    <lineage>
        <taxon>Bacteria</taxon>
        <taxon>Pseudomonadati</taxon>
        <taxon>Bacteroidota</taxon>
        <taxon>Bacteroidia</taxon>
        <taxon>Marinilabiliales</taxon>
        <taxon>Marinilabiliaceae</taxon>
        <taxon>Plebeiibacterium</taxon>
    </lineage>
</organism>
<dbReference type="NCBIfam" id="TIGR04057">
    <property type="entry name" value="SusC_RagA_signa"/>
    <property type="match status" value="1"/>
</dbReference>
<dbReference type="RefSeq" id="WP_301198768.1">
    <property type="nucleotide sequence ID" value="NZ_JAPDPI010000011.1"/>
</dbReference>
<dbReference type="Gene3D" id="2.170.130.10">
    <property type="entry name" value="TonB-dependent receptor, plug domain"/>
    <property type="match status" value="1"/>
</dbReference>
<evidence type="ECO:0000256" key="4">
    <source>
        <dbReference type="ARBA" id="ARBA00022692"/>
    </source>
</evidence>
<dbReference type="InterPro" id="IPR036942">
    <property type="entry name" value="Beta-barrel_TonB_sf"/>
</dbReference>
<feature type="signal peptide" evidence="10">
    <location>
        <begin position="1"/>
        <end position="23"/>
    </location>
</feature>
<evidence type="ECO:0000256" key="7">
    <source>
        <dbReference type="ARBA" id="ARBA00023237"/>
    </source>
</evidence>
<evidence type="ECO:0000256" key="3">
    <source>
        <dbReference type="ARBA" id="ARBA00022452"/>
    </source>
</evidence>
<dbReference type="Gene3D" id="2.40.170.20">
    <property type="entry name" value="TonB-dependent receptor, beta-barrel domain"/>
    <property type="match status" value="1"/>
</dbReference>
<comment type="similarity">
    <text evidence="8 9">Belongs to the TonB-dependent receptor family.</text>
</comment>
<evidence type="ECO:0000259" key="12">
    <source>
        <dbReference type="Pfam" id="PF07715"/>
    </source>
</evidence>
<dbReference type="Proteomes" id="UP001207408">
    <property type="component" value="Unassembled WGS sequence"/>
</dbReference>
<dbReference type="InterPro" id="IPR008969">
    <property type="entry name" value="CarboxyPept-like_regulatory"/>
</dbReference>
<gene>
    <name evidence="13" type="ORF">OM074_07140</name>
</gene>
<dbReference type="Pfam" id="PF13715">
    <property type="entry name" value="CarbopepD_reg_2"/>
    <property type="match status" value="1"/>
</dbReference>
<evidence type="ECO:0000256" key="10">
    <source>
        <dbReference type="SAM" id="SignalP"/>
    </source>
</evidence>
<accession>A0AAE3ME68</accession>
<keyword evidence="5 9" id="KW-0798">TonB box</keyword>
<dbReference type="InterPro" id="IPR037066">
    <property type="entry name" value="Plug_dom_sf"/>
</dbReference>
<dbReference type="InterPro" id="IPR023996">
    <property type="entry name" value="TonB-dep_OMP_SusC/RagA"/>
</dbReference>
<dbReference type="NCBIfam" id="TIGR04056">
    <property type="entry name" value="OMP_RagA_SusC"/>
    <property type="match status" value="1"/>
</dbReference>
<evidence type="ECO:0000313" key="14">
    <source>
        <dbReference type="Proteomes" id="UP001207408"/>
    </source>
</evidence>
<dbReference type="InterPro" id="IPR000531">
    <property type="entry name" value="Beta-barrel_TonB"/>
</dbReference>
<dbReference type="PROSITE" id="PS52016">
    <property type="entry name" value="TONB_DEPENDENT_REC_3"/>
    <property type="match status" value="1"/>
</dbReference>
<dbReference type="SUPFAM" id="SSF49464">
    <property type="entry name" value="Carboxypeptidase regulatory domain-like"/>
    <property type="match status" value="1"/>
</dbReference>
<feature type="domain" description="TonB-dependent receptor plug" evidence="12">
    <location>
        <begin position="120"/>
        <end position="246"/>
    </location>
</feature>
<dbReference type="Gene3D" id="2.60.40.1120">
    <property type="entry name" value="Carboxypeptidase-like, regulatory domain"/>
    <property type="match status" value="1"/>
</dbReference>
<evidence type="ECO:0000256" key="6">
    <source>
        <dbReference type="ARBA" id="ARBA00023136"/>
    </source>
</evidence>
<feature type="domain" description="TonB-dependent receptor-like beta-barrel" evidence="11">
    <location>
        <begin position="417"/>
        <end position="980"/>
    </location>
</feature>
<dbReference type="InterPro" id="IPR012910">
    <property type="entry name" value="Plug_dom"/>
</dbReference>
<keyword evidence="10" id="KW-0732">Signal</keyword>
<dbReference type="SUPFAM" id="SSF56935">
    <property type="entry name" value="Porins"/>
    <property type="match status" value="1"/>
</dbReference>
<dbReference type="GO" id="GO:0009279">
    <property type="term" value="C:cell outer membrane"/>
    <property type="evidence" value="ECO:0007669"/>
    <property type="project" value="UniProtKB-SubCell"/>
</dbReference>
<keyword evidence="6 8" id="KW-0472">Membrane</keyword>
<proteinExistence type="inferred from homology"/>
<dbReference type="Pfam" id="PF07715">
    <property type="entry name" value="Plug"/>
    <property type="match status" value="1"/>
</dbReference>
<evidence type="ECO:0000256" key="5">
    <source>
        <dbReference type="ARBA" id="ARBA00023077"/>
    </source>
</evidence>
<dbReference type="Pfam" id="PF00593">
    <property type="entry name" value="TonB_dep_Rec_b-barrel"/>
    <property type="match status" value="1"/>
</dbReference>
<keyword evidence="2 8" id="KW-0813">Transport</keyword>
<dbReference type="InterPro" id="IPR039426">
    <property type="entry name" value="TonB-dep_rcpt-like"/>
</dbReference>
<dbReference type="InterPro" id="IPR023997">
    <property type="entry name" value="TonB-dep_OMP_SusC/RagA_CS"/>
</dbReference>
<name>A0AAE3ME68_9BACT</name>
<protein>
    <submittedName>
        <fullName evidence="13">SusC/RagA family TonB-linked outer membrane protein</fullName>
    </submittedName>
</protein>
<evidence type="ECO:0000256" key="9">
    <source>
        <dbReference type="RuleBase" id="RU003357"/>
    </source>
</evidence>
<keyword evidence="14" id="KW-1185">Reference proteome</keyword>
<dbReference type="AlphaFoldDB" id="A0AAE3ME68"/>
<sequence>MRKLALFLSMILFVGLQTMTAQTKAISGKVFDSQGEVIPGVSIIVKGTTVGTITRPDGTYSLNVPGDAKILVFSFVGMKTQDVLIEGRSTINVTMESDAIDVDEVVVTALGIRKEAKALGYATSNVGADELTQSGEQNVIQALAGKASGIQVIGSGGTPGASSKILIRGNSSFTGNNEPLIVVDGVPIDNTTSQTNAGDNPYNKNLEGVNNSNRALDINPDDIESVTVLKGPAAAALYGVRAANGAILYTTKKGTQGAASFTYEYKLDISEVSQLPDFQDEYTQGSGGDYNMDGYASWGAKMSDEGLTPIHNVDNFFDTGVTHTHNFSVRGGNEKSNFRLSLSHMEQDGMIPNTDLTRTSVRMSGETEVYKDFKVGGTANYVKSGGNKGQNGSNLAGLMLSLFRAPVSFNLYDKANGGYYYPDGEQRKYIAYFDNPYWSVYNNTFEDEIDRVMGNFYANYKYKWLTFDYKLGVDYYADSRKAIIAVDSYGGDAGDGTGEVVENIIRNRELYSNFMISASHSFMDGLNGSLSVGHNLNEQFNQSLYARGRNLTAPDFYHLSNASDLYADEAKEIIRTSAVFFIADVDYNNLIYLNVTGRNEWASTLGSKQMDFFYPSVSTSFVFSELLPENPILTFGKLRLGWAKAGNNPDAYATSSYYTQPIVAAGMTGGIGYPYLGESGFSNSTTLGNPDLKPEMTTGIEAGLDIRLLNGRANIDLTYYKQETKDILVARPIAPTTGFSELWQNSGEMENRGIELSVGGTPVKLRDFSWDINLNFTKNENEVKKLAEGVDEIEIEAAFYSMGSYAIVGDPYGALYSDMWVRDANGKMVVDDEGYPIIADERGNVGNPFPDWLMNIRNTFSYKSLSLSFLLDIRQGGDIWGGTIARLNQIGRTAITADREGTIVVDGVTESGAQNTVAISKEDYLRYVIGDWGPGENAVYDGSWVRLRDVTLSYKLKFKGSSPVSNYIKAMTFTASGRNLWLSTDYPGVDPETSLTGAGSNLTGFDYFNMPGSKSYVFGVKVDF</sequence>
<dbReference type="EMBL" id="JAPDPI010000011">
    <property type="protein sequence ID" value="MCW3805397.1"/>
    <property type="molecule type" value="Genomic_DNA"/>
</dbReference>
<comment type="caution">
    <text evidence="13">The sequence shown here is derived from an EMBL/GenBank/DDBJ whole genome shotgun (WGS) entry which is preliminary data.</text>
</comment>
<keyword evidence="4 8" id="KW-0812">Transmembrane</keyword>
<feature type="chain" id="PRO_5042170110" evidence="10">
    <location>
        <begin position="24"/>
        <end position="1024"/>
    </location>
</feature>
<keyword evidence="7 8" id="KW-0998">Cell outer membrane</keyword>
<evidence type="ECO:0000259" key="11">
    <source>
        <dbReference type="Pfam" id="PF00593"/>
    </source>
</evidence>
<comment type="subcellular location">
    <subcellularLocation>
        <location evidence="1 8">Cell outer membrane</location>
        <topology evidence="1 8">Multi-pass membrane protein</topology>
    </subcellularLocation>
</comment>
<keyword evidence="3 8" id="KW-1134">Transmembrane beta strand</keyword>
<reference evidence="13" key="1">
    <citation type="submission" date="2022-10" db="EMBL/GenBank/DDBJ databases">
        <authorList>
            <person name="Yu W.X."/>
        </authorList>
    </citation>
    <scope>NUCLEOTIDE SEQUENCE</scope>
    <source>
        <strain evidence="13">D04</strain>
    </source>
</reference>
<evidence type="ECO:0000256" key="8">
    <source>
        <dbReference type="PROSITE-ProRule" id="PRU01360"/>
    </source>
</evidence>
<evidence type="ECO:0000256" key="1">
    <source>
        <dbReference type="ARBA" id="ARBA00004571"/>
    </source>
</evidence>